<dbReference type="AlphaFoldDB" id="A3ZW11"/>
<evidence type="ECO:0000313" key="2">
    <source>
        <dbReference type="EMBL" id="EAQ79507.1"/>
    </source>
</evidence>
<dbReference type="HOGENOM" id="CLU_2567009_0_0_0"/>
<dbReference type="STRING" id="314230.DSM3645_03488"/>
<feature type="region of interest" description="Disordered" evidence="1">
    <location>
        <begin position="1"/>
        <end position="55"/>
    </location>
</feature>
<organism evidence="2 3">
    <name type="scientific">Blastopirellula marina DSM 3645</name>
    <dbReference type="NCBI Taxonomy" id="314230"/>
    <lineage>
        <taxon>Bacteria</taxon>
        <taxon>Pseudomonadati</taxon>
        <taxon>Planctomycetota</taxon>
        <taxon>Planctomycetia</taxon>
        <taxon>Pirellulales</taxon>
        <taxon>Pirellulaceae</taxon>
        <taxon>Blastopirellula</taxon>
    </lineage>
</organism>
<reference evidence="2 3" key="1">
    <citation type="submission" date="2006-02" db="EMBL/GenBank/DDBJ databases">
        <authorList>
            <person name="Amann R."/>
            <person name="Ferriera S."/>
            <person name="Johnson J."/>
            <person name="Kravitz S."/>
            <person name="Halpern A."/>
            <person name="Remington K."/>
            <person name="Beeson K."/>
            <person name="Tran B."/>
            <person name="Rogers Y.-H."/>
            <person name="Friedman R."/>
            <person name="Venter J.C."/>
        </authorList>
    </citation>
    <scope>NUCLEOTIDE SEQUENCE [LARGE SCALE GENOMIC DNA]</scope>
    <source>
        <strain evidence="2 3">DSM 3645</strain>
    </source>
</reference>
<proteinExistence type="predicted"/>
<evidence type="ECO:0000256" key="1">
    <source>
        <dbReference type="SAM" id="MobiDB-lite"/>
    </source>
</evidence>
<sequence length="81" mass="9215">MGRNLHDRRGKVTHCIDAKGDHKVGDHRQARRDRDADRRQDDGFEKDQHDAGNDVDRFFVQQLPADPLFAKAFVLEGGAFA</sequence>
<evidence type="ECO:0000313" key="3">
    <source>
        <dbReference type="Proteomes" id="UP000004358"/>
    </source>
</evidence>
<accession>A3ZW11</accession>
<name>A3ZW11_9BACT</name>
<comment type="caution">
    <text evidence="2">The sequence shown here is derived from an EMBL/GenBank/DDBJ whole genome shotgun (WGS) entry which is preliminary data.</text>
</comment>
<dbReference type="EMBL" id="AANZ01000014">
    <property type="protein sequence ID" value="EAQ79507.1"/>
    <property type="molecule type" value="Genomic_DNA"/>
</dbReference>
<dbReference type="Proteomes" id="UP000004358">
    <property type="component" value="Unassembled WGS sequence"/>
</dbReference>
<feature type="compositionally biased region" description="Basic and acidic residues" evidence="1">
    <location>
        <begin position="14"/>
        <end position="55"/>
    </location>
</feature>
<gene>
    <name evidence="2" type="ORF">DSM3645_03488</name>
</gene>
<protein>
    <submittedName>
        <fullName evidence="2">Uncharacterized protein</fullName>
    </submittedName>
</protein>